<feature type="compositionally biased region" description="Polar residues" evidence="1">
    <location>
        <begin position="115"/>
        <end position="126"/>
    </location>
</feature>
<dbReference type="RefSeq" id="WP_344722383.1">
    <property type="nucleotide sequence ID" value="NZ_BAAAYG010000018.1"/>
</dbReference>
<feature type="compositionally biased region" description="Basic and acidic residues" evidence="1">
    <location>
        <begin position="19"/>
        <end position="28"/>
    </location>
</feature>
<accession>A0ABP6RHW0</accession>
<comment type="caution">
    <text evidence="2">The sequence shown here is derived from an EMBL/GenBank/DDBJ whole genome shotgun (WGS) entry which is preliminary data.</text>
</comment>
<protein>
    <recommendedName>
        <fullName evidence="4">Lipoprotein</fullName>
    </recommendedName>
</protein>
<evidence type="ECO:0000313" key="2">
    <source>
        <dbReference type="EMBL" id="GAA3288561.1"/>
    </source>
</evidence>
<proteinExistence type="predicted"/>
<evidence type="ECO:0000313" key="3">
    <source>
        <dbReference type="Proteomes" id="UP001501736"/>
    </source>
</evidence>
<evidence type="ECO:0008006" key="4">
    <source>
        <dbReference type="Google" id="ProtNLM"/>
    </source>
</evidence>
<evidence type="ECO:0000256" key="1">
    <source>
        <dbReference type="SAM" id="MobiDB-lite"/>
    </source>
</evidence>
<reference evidence="3" key="1">
    <citation type="journal article" date="2019" name="Int. J. Syst. Evol. Microbiol.">
        <title>The Global Catalogue of Microorganisms (GCM) 10K type strain sequencing project: providing services to taxonomists for standard genome sequencing and annotation.</title>
        <authorList>
            <consortium name="The Broad Institute Genomics Platform"/>
            <consortium name="The Broad Institute Genome Sequencing Center for Infectious Disease"/>
            <person name="Wu L."/>
            <person name="Ma J."/>
        </authorList>
    </citation>
    <scope>NUCLEOTIDE SEQUENCE [LARGE SCALE GENOMIC DNA]</scope>
    <source>
        <strain evidence="3">JCM 11483</strain>
    </source>
</reference>
<gene>
    <name evidence="2" type="ORF">GCM10020260_27370</name>
</gene>
<organism evidence="2 3">
    <name type="scientific">Nesterenkonia halobia</name>
    <dbReference type="NCBI Taxonomy" id="37922"/>
    <lineage>
        <taxon>Bacteria</taxon>
        <taxon>Bacillati</taxon>
        <taxon>Actinomycetota</taxon>
        <taxon>Actinomycetes</taxon>
        <taxon>Micrococcales</taxon>
        <taxon>Micrococcaceae</taxon>
        <taxon>Nesterenkonia</taxon>
    </lineage>
</organism>
<name>A0ABP6RHW0_9MICC</name>
<feature type="compositionally biased region" description="Low complexity" evidence="1">
    <location>
        <begin position="55"/>
        <end position="101"/>
    </location>
</feature>
<sequence>MAQRAERPQDPPPRQTASDARRPPREGKATSSASTGRRAAAAGAALLALLSAGCATGESPAADGSASAQTAAAEPDASESPSPNGSAEASSEAPAEGEQSALSVEQVGSEPYGLTTEQRPSGTTDDVSGRLIVGPGGHLALVSADQPQLLVFGDDAEFTLRGDRPSVTAPELGTLEVGRQVELSAVEVPTSTLDGVPAGRLQGAAETALVVVAE</sequence>
<feature type="region of interest" description="Disordered" evidence="1">
    <location>
        <begin position="55"/>
        <end position="131"/>
    </location>
</feature>
<keyword evidence="3" id="KW-1185">Reference proteome</keyword>
<feature type="region of interest" description="Disordered" evidence="1">
    <location>
        <begin position="1"/>
        <end position="40"/>
    </location>
</feature>
<dbReference type="Proteomes" id="UP001501736">
    <property type="component" value="Unassembled WGS sequence"/>
</dbReference>
<feature type="compositionally biased region" description="Low complexity" evidence="1">
    <location>
        <begin position="29"/>
        <end position="40"/>
    </location>
</feature>
<dbReference type="EMBL" id="BAAAYG010000018">
    <property type="protein sequence ID" value="GAA3288561.1"/>
    <property type="molecule type" value="Genomic_DNA"/>
</dbReference>